<organism evidence="1 2">
    <name type="scientific">Symbiodinium natans</name>
    <dbReference type="NCBI Taxonomy" id="878477"/>
    <lineage>
        <taxon>Eukaryota</taxon>
        <taxon>Sar</taxon>
        <taxon>Alveolata</taxon>
        <taxon>Dinophyceae</taxon>
        <taxon>Suessiales</taxon>
        <taxon>Symbiodiniaceae</taxon>
        <taxon>Symbiodinium</taxon>
    </lineage>
</organism>
<protein>
    <submittedName>
        <fullName evidence="1">Uncharacterized protein</fullName>
    </submittedName>
</protein>
<name>A0A812SJF3_9DINO</name>
<accession>A0A812SJF3</accession>
<reference evidence="1" key="1">
    <citation type="submission" date="2021-02" db="EMBL/GenBank/DDBJ databases">
        <authorList>
            <person name="Dougan E. K."/>
            <person name="Rhodes N."/>
            <person name="Thang M."/>
            <person name="Chan C."/>
        </authorList>
    </citation>
    <scope>NUCLEOTIDE SEQUENCE</scope>
</reference>
<dbReference type="AlphaFoldDB" id="A0A812SJF3"/>
<proteinExistence type="predicted"/>
<evidence type="ECO:0000313" key="2">
    <source>
        <dbReference type="Proteomes" id="UP000604046"/>
    </source>
</evidence>
<dbReference type="Proteomes" id="UP000604046">
    <property type="component" value="Unassembled WGS sequence"/>
</dbReference>
<comment type="caution">
    <text evidence="1">The sequence shown here is derived from an EMBL/GenBank/DDBJ whole genome shotgun (WGS) entry which is preliminary data.</text>
</comment>
<evidence type="ECO:0000313" key="1">
    <source>
        <dbReference type="EMBL" id="CAE7483980.1"/>
    </source>
</evidence>
<dbReference type="EMBL" id="CAJNDS010002457">
    <property type="protein sequence ID" value="CAE7483980.1"/>
    <property type="molecule type" value="Genomic_DNA"/>
</dbReference>
<sequence length="118" mass="13077">MRGLRLLRLPWVQRANAAALSFGPPDALGNTYANSRRVASAMLRRTLDVRRRILMSMMAGARRVRLLDHVHGGLLSSLLPGLPLPHPCHCLCRRTFVILPGHVGIGTLRKLGNFQEPP</sequence>
<gene>
    <name evidence="1" type="ORF">SNAT2548_LOCUS27163</name>
</gene>
<keyword evidence="2" id="KW-1185">Reference proteome</keyword>